<sequence length="278" mass="31544">MGYYLLDNPNPHGPHYYETRRKPLRVVVIHITASVEDQDMRGGDESAEQTARYAATTERQVSWHAGADSDSWLPLLPASYTAWHVHGYNSLSWGLEISKRDVSWSDEPPAWVEATLTNAADACRPIVEKYGIPLRRLTRAQVDAGMSGFVYHSDLDPGRRFDPGDDFPIRRFFELMEEGDMPSAKEIAVECRKEIMGHPYPVWIKPNDDSHDELPLWQIIQQARAYAVLNHKRGTALQHALQQHDAGELDADELIEKFREVLADEVLDVDVTVKGEQA</sequence>
<dbReference type="RefSeq" id="WP_345405631.1">
    <property type="nucleotide sequence ID" value="NZ_BAABLA010000120.1"/>
</dbReference>
<dbReference type="EMBL" id="JBHSXX010000001">
    <property type="protein sequence ID" value="MFC6867558.1"/>
    <property type="molecule type" value="Genomic_DNA"/>
</dbReference>
<dbReference type="SUPFAM" id="SSF55846">
    <property type="entry name" value="N-acetylmuramoyl-L-alanine amidase-like"/>
    <property type="match status" value="1"/>
</dbReference>
<evidence type="ECO:0000313" key="6">
    <source>
        <dbReference type="EMBL" id="MFC6867558.1"/>
    </source>
</evidence>
<evidence type="ECO:0000256" key="3">
    <source>
        <dbReference type="ARBA" id="ARBA00022801"/>
    </source>
</evidence>
<dbReference type="Gene3D" id="3.40.80.10">
    <property type="entry name" value="Peptidoglycan recognition protein-like"/>
    <property type="match status" value="1"/>
</dbReference>
<dbReference type="EC" id="3.5.1.28" evidence="2"/>
<evidence type="ECO:0000256" key="4">
    <source>
        <dbReference type="ARBA" id="ARBA00023316"/>
    </source>
</evidence>
<organism evidence="6 7">
    <name type="scientific">Haloechinothrix salitolerans</name>
    <dbReference type="NCBI Taxonomy" id="926830"/>
    <lineage>
        <taxon>Bacteria</taxon>
        <taxon>Bacillati</taxon>
        <taxon>Actinomycetota</taxon>
        <taxon>Actinomycetes</taxon>
        <taxon>Pseudonocardiales</taxon>
        <taxon>Pseudonocardiaceae</taxon>
        <taxon>Haloechinothrix</taxon>
    </lineage>
</organism>
<dbReference type="PANTHER" id="PTHR30417">
    <property type="entry name" value="N-ACETYLMURAMOYL-L-ALANINE AMIDASE AMID"/>
    <property type="match status" value="1"/>
</dbReference>
<dbReference type="CDD" id="cd06583">
    <property type="entry name" value="PGRP"/>
    <property type="match status" value="1"/>
</dbReference>
<protein>
    <recommendedName>
        <fullName evidence="2">N-acetylmuramoyl-L-alanine amidase</fullName>
        <ecNumber evidence="2">3.5.1.28</ecNumber>
    </recommendedName>
</protein>
<evidence type="ECO:0000256" key="2">
    <source>
        <dbReference type="ARBA" id="ARBA00011901"/>
    </source>
</evidence>
<keyword evidence="3 6" id="KW-0378">Hydrolase</keyword>
<evidence type="ECO:0000259" key="5">
    <source>
        <dbReference type="SMART" id="SM00644"/>
    </source>
</evidence>
<dbReference type="InterPro" id="IPR051206">
    <property type="entry name" value="NAMLAA_amidase_2"/>
</dbReference>
<keyword evidence="7" id="KW-1185">Reference proteome</keyword>
<comment type="catalytic activity">
    <reaction evidence="1">
        <text>Hydrolyzes the link between N-acetylmuramoyl residues and L-amino acid residues in certain cell-wall glycopeptides.</text>
        <dbReference type="EC" id="3.5.1.28"/>
    </reaction>
</comment>
<dbReference type="InterPro" id="IPR002502">
    <property type="entry name" value="Amidase_domain"/>
</dbReference>
<feature type="domain" description="N-acetylmuramoyl-L-alanine amidase" evidence="5">
    <location>
        <begin position="12"/>
        <end position="164"/>
    </location>
</feature>
<dbReference type="SMART" id="SM00644">
    <property type="entry name" value="Ami_2"/>
    <property type="match status" value="1"/>
</dbReference>
<proteinExistence type="predicted"/>
<dbReference type="Proteomes" id="UP001596337">
    <property type="component" value="Unassembled WGS sequence"/>
</dbReference>
<comment type="caution">
    <text evidence="6">The sequence shown here is derived from an EMBL/GenBank/DDBJ whole genome shotgun (WGS) entry which is preliminary data.</text>
</comment>
<dbReference type="GO" id="GO:0008745">
    <property type="term" value="F:N-acetylmuramoyl-L-alanine amidase activity"/>
    <property type="evidence" value="ECO:0007669"/>
    <property type="project" value="UniProtKB-EC"/>
</dbReference>
<name>A0ABW2BZ59_9PSEU</name>
<reference evidence="7" key="1">
    <citation type="journal article" date="2019" name="Int. J. Syst. Evol. Microbiol.">
        <title>The Global Catalogue of Microorganisms (GCM) 10K type strain sequencing project: providing services to taxonomists for standard genome sequencing and annotation.</title>
        <authorList>
            <consortium name="The Broad Institute Genomics Platform"/>
            <consortium name="The Broad Institute Genome Sequencing Center for Infectious Disease"/>
            <person name="Wu L."/>
            <person name="Ma J."/>
        </authorList>
    </citation>
    <scope>NUCLEOTIDE SEQUENCE [LARGE SCALE GENOMIC DNA]</scope>
    <source>
        <strain evidence="7">KCTC 32255</strain>
    </source>
</reference>
<keyword evidence="4" id="KW-0961">Cell wall biogenesis/degradation</keyword>
<gene>
    <name evidence="6" type="ORF">ACFQGD_10385</name>
</gene>
<evidence type="ECO:0000313" key="7">
    <source>
        <dbReference type="Proteomes" id="UP001596337"/>
    </source>
</evidence>
<dbReference type="PANTHER" id="PTHR30417:SF1">
    <property type="entry name" value="N-ACETYLMURAMOYL-L-ALANINE AMIDASE AMID"/>
    <property type="match status" value="1"/>
</dbReference>
<dbReference type="Pfam" id="PF01510">
    <property type="entry name" value="Amidase_2"/>
    <property type="match status" value="1"/>
</dbReference>
<accession>A0ABW2BZ59</accession>
<dbReference type="InterPro" id="IPR036505">
    <property type="entry name" value="Amidase/PGRP_sf"/>
</dbReference>
<evidence type="ECO:0000256" key="1">
    <source>
        <dbReference type="ARBA" id="ARBA00001561"/>
    </source>
</evidence>